<dbReference type="PIRSF" id="PIRSF017302">
    <property type="entry name" value="Gltscr2"/>
    <property type="match status" value="1"/>
</dbReference>
<feature type="compositionally biased region" description="Basic residues" evidence="6">
    <location>
        <begin position="12"/>
        <end position="21"/>
    </location>
</feature>
<evidence type="ECO:0000313" key="8">
    <source>
        <dbReference type="Proteomes" id="UP000761534"/>
    </source>
</evidence>
<dbReference type="PANTHER" id="PTHR14211:SF7">
    <property type="entry name" value="RIBOSOME BIOGENESIS PROTEIN NOP53"/>
    <property type="match status" value="1"/>
</dbReference>
<evidence type="ECO:0000313" key="7">
    <source>
        <dbReference type="EMBL" id="KAA8915659.1"/>
    </source>
</evidence>
<dbReference type="GO" id="GO:0005730">
    <property type="term" value="C:nucleolus"/>
    <property type="evidence" value="ECO:0007669"/>
    <property type="project" value="UniProtKB-SubCell"/>
</dbReference>
<dbReference type="AlphaFoldDB" id="A0A642V7D6"/>
<protein>
    <recommendedName>
        <fullName evidence="2 5">Ribosome biogenesis protein NOP53</fullName>
    </recommendedName>
</protein>
<evidence type="ECO:0000256" key="5">
    <source>
        <dbReference type="PIRNR" id="PIRNR017302"/>
    </source>
</evidence>
<evidence type="ECO:0000256" key="4">
    <source>
        <dbReference type="ARBA" id="ARBA00023242"/>
    </source>
</evidence>
<dbReference type="PANTHER" id="PTHR14211">
    <property type="entry name" value="GLIOMA SUPPRESSOR CANDIDATE REGION GENE 2"/>
    <property type="match status" value="1"/>
</dbReference>
<keyword evidence="3 5" id="KW-0690">Ribosome biogenesis</keyword>
<comment type="similarity">
    <text evidence="1 5">Belongs to the NOP53 family.</text>
</comment>
<dbReference type="OrthoDB" id="5072at2759"/>
<dbReference type="GO" id="GO:0006364">
    <property type="term" value="P:rRNA processing"/>
    <property type="evidence" value="ECO:0007669"/>
    <property type="project" value="TreeGrafter"/>
</dbReference>
<sequence length="435" mass="50585">MEIDRPAQKSQPSRKGKRAWRKHIDIDDIQEGLEESRKLERQYGTKDISKVKEDELFTVDTAGDDHLKPKDIKKVKPLKADEILARRSKVQPLVAPNKKADKPKTKAKGIEGVSGKEINRLMRVAGREGDSTLKASIEKDGMINTPTYDLWGDEEPEQKKSKSKKKQDLSFIDDVNSSSSYRKPSHAPKTISEAPLLLVNEDLARAVVIPEGGKSYNPDHEEWVKLLKKESEREKQREEERNKLAQEKQRIEELMEQYSKEIDDDDEEEDEVEEEEEDQAAENDTQLKSVNKPVRVKKKTNSQKRKRAQEKEQQNLRSQLKELKQQIKDLESLPKLIEQELARFKRQEEERKAKEGTRKKVKKLGKHKIRDAPLEVKLSDELTDTLRRLKPEGNLTAERFRSLQQRGLVEARIPVAKKRKYTPQVTEKWSYKDFK</sequence>
<evidence type="ECO:0000256" key="1">
    <source>
        <dbReference type="ARBA" id="ARBA00008838"/>
    </source>
</evidence>
<feature type="region of interest" description="Disordered" evidence="6">
    <location>
        <begin position="230"/>
        <end position="317"/>
    </location>
</feature>
<feature type="compositionally biased region" description="Basic residues" evidence="6">
    <location>
        <begin position="294"/>
        <end position="308"/>
    </location>
</feature>
<evidence type="ECO:0000256" key="2">
    <source>
        <dbReference type="ARBA" id="ARBA00018339"/>
    </source>
</evidence>
<evidence type="ECO:0000256" key="6">
    <source>
        <dbReference type="SAM" id="MobiDB-lite"/>
    </source>
</evidence>
<reference evidence="7" key="1">
    <citation type="journal article" date="2019" name="G3 (Bethesda)">
        <title>Genome Assemblies of Two Rare Opportunistic Yeast Pathogens: Diutina rugosa (syn. Candida rugosa) and Trichomonascus ciferrii (syn. Candida ciferrii).</title>
        <authorList>
            <person name="Mixao V."/>
            <person name="Saus E."/>
            <person name="Hansen A.P."/>
            <person name="Lass-Florl C."/>
            <person name="Gabaldon T."/>
        </authorList>
    </citation>
    <scope>NUCLEOTIDE SEQUENCE</scope>
    <source>
        <strain evidence="7">CBS 4856</strain>
    </source>
</reference>
<feature type="compositionally biased region" description="Acidic residues" evidence="6">
    <location>
        <begin position="262"/>
        <end position="281"/>
    </location>
</feature>
<feature type="compositionally biased region" description="Basic and acidic residues" evidence="6">
    <location>
        <begin position="117"/>
        <end position="141"/>
    </location>
</feature>
<proteinExistence type="inferred from homology"/>
<comment type="subcellular location">
    <subcellularLocation>
        <location evidence="5">Nucleus</location>
        <location evidence="5">Nucleolus</location>
    </subcellularLocation>
    <subcellularLocation>
        <location evidence="5">Nucleus</location>
        <location evidence="5">Nucleoplasm</location>
    </subcellularLocation>
</comment>
<name>A0A642V7D6_9ASCO</name>
<dbReference type="EMBL" id="SWFS01000151">
    <property type="protein sequence ID" value="KAA8915659.1"/>
    <property type="molecule type" value="Genomic_DNA"/>
</dbReference>
<dbReference type="GO" id="GO:0005654">
    <property type="term" value="C:nucleoplasm"/>
    <property type="evidence" value="ECO:0007669"/>
    <property type="project" value="UniProtKB-SubCell"/>
</dbReference>
<dbReference type="Pfam" id="PF07767">
    <property type="entry name" value="Nop53"/>
    <property type="match status" value="1"/>
</dbReference>
<dbReference type="InterPro" id="IPR011687">
    <property type="entry name" value="Nop53/GLTSCR2"/>
</dbReference>
<feature type="compositionally biased region" description="Basic and acidic residues" evidence="6">
    <location>
        <begin position="230"/>
        <end position="261"/>
    </location>
</feature>
<comment type="caution">
    <text evidence="7">The sequence shown here is derived from an EMBL/GenBank/DDBJ whole genome shotgun (WGS) entry which is preliminary data.</text>
</comment>
<dbReference type="GO" id="GO:0000027">
    <property type="term" value="P:ribosomal large subunit assembly"/>
    <property type="evidence" value="ECO:0007669"/>
    <property type="project" value="UniProtKB-UniRule"/>
</dbReference>
<feature type="region of interest" description="Disordered" evidence="6">
    <location>
        <begin position="1"/>
        <end position="42"/>
    </location>
</feature>
<comment type="function">
    <text evidence="5">May play a role in ribosome biogenesis.</text>
</comment>
<dbReference type="GO" id="GO:0008097">
    <property type="term" value="F:5S rRNA binding"/>
    <property type="evidence" value="ECO:0007669"/>
    <property type="project" value="TreeGrafter"/>
</dbReference>
<keyword evidence="8" id="KW-1185">Reference proteome</keyword>
<dbReference type="Proteomes" id="UP000761534">
    <property type="component" value="Unassembled WGS sequence"/>
</dbReference>
<gene>
    <name evidence="7" type="ORF">TRICI_002171</name>
</gene>
<keyword evidence="4 5" id="KW-0539">Nucleus</keyword>
<feature type="region of interest" description="Disordered" evidence="6">
    <location>
        <begin position="89"/>
        <end position="196"/>
    </location>
</feature>
<dbReference type="VEuPathDB" id="FungiDB:TRICI_002171"/>
<accession>A0A642V7D6</accession>
<evidence type="ECO:0000256" key="3">
    <source>
        <dbReference type="ARBA" id="ARBA00022517"/>
    </source>
</evidence>
<organism evidence="7 8">
    <name type="scientific">Trichomonascus ciferrii</name>
    <dbReference type="NCBI Taxonomy" id="44093"/>
    <lineage>
        <taxon>Eukaryota</taxon>
        <taxon>Fungi</taxon>
        <taxon>Dikarya</taxon>
        <taxon>Ascomycota</taxon>
        <taxon>Saccharomycotina</taxon>
        <taxon>Dipodascomycetes</taxon>
        <taxon>Dipodascales</taxon>
        <taxon>Trichomonascaceae</taxon>
        <taxon>Trichomonascus</taxon>
        <taxon>Trichomonascus ciferrii complex</taxon>
    </lineage>
</organism>